<comment type="subunit">
    <text evidence="5">Component of a multi-subunit COQ enzyme complex.</text>
</comment>
<dbReference type="InterPro" id="IPR010233">
    <property type="entry name" value="UbiG_MeTrfase"/>
</dbReference>
<keyword evidence="3 5" id="KW-0831">Ubiquinone biosynthesis</keyword>
<comment type="similarity">
    <text evidence="5">Belongs to the class I-like SAM-binding methyltransferase superfamily. UbiG/COQ3 family.</text>
</comment>
<feature type="binding site" evidence="5">
    <location>
        <position position="95"/>
    </location>
    <ligand>
        <name>S-adenosyl-L-methionine</name>
        <dbReference type="ChEBI" id="CHEBI:59789"/>
    </ligand>
</feature>
<dbReference type="InterPro" id="IPR029063">
    <property type="entry name" value="SAM-dependent_MTases_sf"/>
</dbReference>
<dbReference type="GO" id="GO:0032259">
    <property type="term" value="P:methylation"/>
    <property type="evidence" value="ECO:0007669"/>
    <property type="project" value="UniProtKB-KW"/>
</dbReference>
<keyword evidence="5" id="KW-0479">Metal-binding</keyword>
<dbReference type="Pfam" id="PF08241">
    <property type="entry name" value="Methyltransf_11"/>
    <property type="match status" value="1"/>
</dbReference>
<feature type="domain" description="Methyltransferase type 11" evidence="6">
    <location>
        <begin position="92"/>
        <end position="189"/>
    </location>
</feature>
<keyword evidence="4 5" id="KW-0949">S-adenosyl-L-methionine</keyword>
<comment type="function">
    <text evidence="5">O-methyltransferase required for two non-consecutive steps during ubiquinone biosynthesis. Catalyzes the 2 O-methylation of 3,4-dihydroxy-5-(all-trans-polyprenyl)benzoic acid into 4-hydroxy-3-methoxy-5-(all-trans-polyprenyl)benzoic acid. Also catalyzes the last step of ubiquinone biosynthesis by mediating methylation of 3-demethylubiquinone into ubiquinone. Also able to mediate the methylation of 3-demethylubiquinol into ubiquinol.</text>
</comment>
<feature type="binding site" evidence="5">
    <location>
        <position position="116"/>
    </location>
    <ligand>
        <name>S-adenosyl-L-methionine</name>
        <dbReference type="ChEBI" id="CHEBI:59789"/>
    </ligand>
</feature>
<evidence type="ECO:0000256" key="2">
    <source>
        <dbReference type="ARBA" id="ARBA00022679"/>
    </source>
</evidence>
<dbReference type="EC" id="2.1.1.-" evidence="5"/>
<comment type="catalytic activity">
    <reaction evidence="5">
        <text>a 3-demethylubiquinol + S-adenosyl-L-methionine = a ubiquinol + S-adenosyl-L-homocysteine + H(+)</text>
        <dbReference type="Rhea" id="RHEA:44380"/>
        <dbReference type="Rhea" id="RHEA-COMP:9566"/>
        <dbReference type="Rhea" id="RHEA-COMP:10914"/>
        <dbReference type="ChEBI" id="CHEBI:15378"/>
        <dbReference type="ChEBI" id="CHEBI:17976"/>
        <dbReference type="ChEBI" id="CHEBI:57856"/>
        <dbReference type="ChEBI" id="CHEBI:59789"/>
        <dbReference type="ChEBI" id="CHEBI:84422"/>
        <dbReference type="EC" id="2.1.1.64"/>
    </reaction>
</comment>
<feature type="binding site" evidence="5">
    <location>
        <position position="163"/>
    </location>
    <ligand>
        <name>Mg(2+)</name>
        <dbReference type="ChEBI" id="CHEBI:18420"/>
    </ligand>
</feature>
<comment type="subcellular location">
    <subcellularLocation>
        <location evidence="5">Mitochondrion inner membrane</location>
        <topology evidence="5">Peripheral membrane protein</topology>
        <orientation evidence="5">Matrix side</orientation>
    </subcellularLocation>
</comment>
<keyword evidence="1 5" id="KW-0489">Methyltransferase</keyword>
<proteinExistence type="inferred from homology"/>
<name>A0A0A9YNL8_LYGHE</name>
<reference evidence="8" key="1">
    <citation type="journal article" date="2014" name="PLoS ONE">
        <title>Transcriptome-Based Identification of ABC Transporters in the Western Tarnished Plant Bug Lygus hesperus.</title>
        <authorList>
            <person name="Hull J.J."/>
            <person name="Chaney K."/>
            <person name="Geib S.M."/>
            <person name="Fabrick J.A."/>
            <person name="Brent C.S."/>
            <person name="Walsh D."/>
            <person name="Lavine L.C."/>
        </authorList>
    </citation>
    <scope>NUCLEOTIDE SEQUENCE</scope>
</reference>
<gene>
    <name evidence="8" type="primary">Coq3_1</name>
    <name evidence="5" type="synonym">coq3</name>
    <name evidence="7" type="synonym">Coq3_0</name>
    <name evidence="7" type="ORF">CM83_47568</name>
    <name evidence="8" type="ORF">CM83_47570</name>
</gene>
<feature type="binding site" evidence="5">
    <location>
        <position position="167"/>
    </location>
    <ligand>
        <name>Mg(2+)</name>
        <dbReference type="ChEBI" id="CHEBI:18420"/>
    </ligand>
</feature>
<evidence type="ECO:0000256" key="1">
    <source>
        <dbReference type="ARBA" id="ARBA00022603"/>
    </source>
</evidence>
<dbReference type="HAMAP" id="MF_00472">
    <property type="entry name" value="UbiG"/>
    <property type="match status" value="1"/>
</dbReference>
<keyword evidence="5" id="KW-0496">Mitochondrion</keyword>
<dbReference type="GO" id="GO:0031314">
    <property type="term" value="C:extrinsic component of mitochondrial inner membrane"/>
    <property type="evidence" value="ECO:0007669"/>
    <property type="project" value="UniProtKB-UniRule"/>
</dbReference>
<reference evidence="8" key="2">
    <citation type="submission" date="2014-07" db="EMBL/GenBank/DDBJ databases">
        <authorList>
            <person name="Hull J."/>
        </authorList>
    </citation>
    <scope>NUCLEOTIDE SEQUENCE</scope>
</reference>
<evidence type="ECO:0000313" key="8">
    <source>
        <dbReference type="EMBL" id="JAG32698.1"/>
    </source>
</evidence>
<organism evidence="8">
    <name type="scientific">Lygus hesperus</name>
    <name type="common">Western plant bug</name>
    <dbReference type="NCBI Taxonomy" id="30085"/>
    <lineage>
        <taxon>Eukaryota</taxon>
        <taxon>Metazoa</taxon>
        <taxon>Ecdysozoa</taxon>
        <taxon>Arthropoda</taxon>
        <taxon>Hexapoda</taxon>
        <taxon>Insecta</taxon>
        <taxon>Pterygota</taxon>
        <taxon>Neoptera</taxon>
        <taxon>Paraneoptera</taxon>
        <taxon>Hemiptera</taxon>
        <taxon>Heteroptera</taxon>
        <taxon>Panheteroptera</taxon>
        <taxon>Cimicomorpha</taxon>
        <taxon>Miridae</taxon>
        <taxon>Mirini</taxon>
        <taxon>Lygus</taxon>
    </lineage>
</organism>
<keyword evidence="2 5" id="KW-0808">Transferase</keyword>
<evidence type="ECO:0000256" key="5">
    <source>
        <dbReference type="HAMAP-Rule" id="MF_03190"/>
    </source>
</evidence>
<dbReference type="GO" id="GO:0061542">
    <property type="term" value="F:3-demethylubiquinol 3-O-methyltransferase activity"/>
    <property type="evidence" value="ECO:0007669"/>
    <property type="project" value="UniProtKB-UniRule"/>
</dbReference>
<dbReference type="InterPro" id="IPR013216">
    <property type="entry name" value="Methyltransf_11"/>
</dbReference>
<dbReference type="UniPathway" id="UPA00232"/>
<comment type="pathway">
    <text evidence="5">Cofactor biosynthesis; ubiquinone biosynthesis.</text>
</comment>
<dbReference type="CDD" id="cd02440">
    <property type="entry name" value="AdoMet_MTases"/>
    <property type="match status" value="1"/>
</dbReference>
<dbReference type="EC" id="2.1.1.64" evidence="5"/>
<protein>
    <recommendedName>
        <fullName evidence="5">Ubiquinone biosynthesis O-methyltransferase, mitochondrial</fullName>
    </recommendedName>
    <alternativeName>
        <fullName evidence="5">3-demethylubiquinol 3-O-methyltransferase</fullName>
        <ecNumber evidence="5">2.1.1.64</ecNumber>
    </alternativeName>
    <alternativeName>
        <fullName evidence="5">3-demethylubiquinone 3-O-methyltransferase</fullName>
        <ecNumber evidence="5">2.1.1.-</ecNumber>
    </alternativeName>
    <alternativeName>
        <fullName evidence="5">Polyprenyldihydroxybenzoate methyltransferase</fullName>
        <ecNumber evidence="5">2.1.1.114</ecNumber>
    </alternativeName>
</protein>
<comment type="cofactor">
    <cofactor evidence="5">
        <name>Mg(2+)</name>
        <dbReference type="ChEBI" id="CHEBI:18420"/>
    </cofactor>
</comment>
<sequence length="275" mass="30579">MMTSKLLIQRSFLLPARALHKNPVVYNSVDPKEVDHFTKFGDEWLNPNGPMKPLFSMNDLRIPFVRNGLVNTKKISEEKSKSPKYLSGVKILDVGCGGGILSLPLARLGADVTGLDPTPKLIEIAEANAKKNLPGGVLRFECGTIEEHSLTNSEQYDVIVCSEVIEHVPVKDSFVNSCVAATKPGGSLFYTTISQSTVAWVMAIIMAEYVLRLLPTGTHEYDKFITPKDLSCYLEKANCNVLTVSGMMYNPLTNKWSWCPYNAVNYCLHAIKRYK</sequence>
<dbReference type="GO" id="GO:0046872">
    <property type="term" value="F:metal ion binding"/>
    <property type="evidence" value="ECO:0007669"/>
    <property type="project" value="UniProtKB-KW"/>
</dbReference>
<evidence type="ECO:0000259" key="6">
    <source>
        <dbReference type="Pfam" id="PF08241"/>
    </source>
</evidence>
<feature type="binding site" evidence="5">
    <location>
        <position position="162"/>
    </location>
    <ligand>
        <name>S-adenosyl-L-methionine</name>
        <dbReference type="ChEBI" id="CHEBI:59789"/>
    </ligand>
</feature>
<keyword evidence="5" id="KW-0999">Mitochondrion inner membrane</keyword>
<feature type="binding site" evidence="5">
    <location>
        <position position="166"/>
    </location>
    <ligand>
        <name>Mg(2+)</name>
        <dbReference type="ChEBI" id="CHEBI:18420"/>
    </ligand>
</feature>
<accession>A0A0A9YNL8</accession>
<keyword evidence="5" id="KW-0472">Membrane</keyword>
<dbReference type="NCBIfam" id="TIGR01983">
    <property type="entry name" value="UbiG"/>
    <property type="match status" value="1"/>
</dbReference>
<evidence type="ECO:0000256" key="3">
    <source>
        <dbReference type="ARBA" id="ARBA00022688"/>
    </source>
</evidence>
<dbReference type="EC" id="2.1.1.114" evidence="5"/>
<dbReference type="SUPFAM" id="SSF53335">
    <property type="entry name" value="S-adenosyl-L-methionine-dependent methyltransferases"/>
    <property type="match status" value="1"/>
</dbReference>
<feature type="binding site" evidence="5">
    <location>
        <position position="61"/>
    </location>
    <ligand>
        <name>S-adenosyl-L-methionine</name>
        <dbReference type="ChEBI" id="CHEBI:59789"/>
    </ligand>
</feature>
<dbReference type="GO" id="GO:0010420">
    <property type="term" value="F:polyprenyldihydroxybenzoate methyltransferase activity"/>
    <property type="evidence" value="ECO:0007669"/>
    <property type="project" value="UniProtKB-UniRule"/>
</dbReference>
<dbReference type="PANTHER" id="PTHR43464">
    <property type="entry name" value="METHYLTRANSFERASE"/>
    <property type="match status" value="1"/>
</dbReference>
<comment type="catalytic activity">
    <reaction evidence="5">
        <text>a 3,4-dihydroxy-5-(all-trans-polyprenyl)benzoate + S-adenosyl-L-methionine = a 4-hydroxy-3-methoxy-5-(all-trans-polyprenyl)benzoate + S-adenosyl-L-homocysteine + H(+)</text>
        <dbReference type="Rhea" id="RHEA:44452"/>
        <dbReference type="Rhea" id="RHEA-COMP:10930"/>
        <dbReference type="Rhea" id="RHEA-COMP:10931"/>
        <dbReference type="ChEBI" id="CHEBI:15378"/>
        <dbReference type="ChEBI" id="CHEBI:57856"/>
        <dbReference type="ChEBI" id="CHEBI:59789"/>
        <dbReference type="ChEBI" id="CHEBI:64694"/>
        <dbReference type="ChEBI" id="CHEBI:84443"/>
        <dbReference type="EC" id="2.1.1.114"/>
    </reaction>
</comment>
<dbReference type="EMBL" id="GBHO01010906">
    <property type="protein sequence ID" value="JAG32698.1"/>
    <property type="molecule type" value="Transcribed_RNA"/>
</dbReference>
<comment type="catalytic activity">
    <reaction evidence="5">
        <text>a 3-demethylubiquinone + S-adenosyl-L-methionine = a ubiquinone + S-adenosyl-L-homocysteine</text>
        <dbReference type="Rhea" id="RHEA:81215"/>
        <dbReference type="Rhea" id="RHEA-COMP:9565"/>
        <dbReference type="Rhea" id="RHEA-COMP:19654"/>
        <dbReference type="ChEBI" id="CHEBI:16389"/>
        <dbReference type="ChEBI" id="CHEBI:57856"/>
        <dbReference type="ChEBI" id="CHEBI:59789"/>
        <dbReference type="ChEBI" id="CHEBI:231825"/>
    </reaction>
</comment>
<evidence type="ECO:0000313" key="7">
    <source>
        <dbReference type="EMBL" id="JAG32697.1"/>
    </source>
</evidence>
<keyword evidence="5" id="KW-0460">Magnesium</keyword>
<dbReference type="PANTHER" id="PTHR43464:SF19">
    <property type="entry name" value="UBIQUINONE BIOSYNTHESIS O-METHYLTRANSFERASE, MITOCHONDRIAL"/>
    <property type="match status" value="1"/>
</dbReference>
<dbReference type="EMBL" id="GBHO01010907">
    <property type="protein sequence ID" value="JAG32697.1"/>
    <property type="molecule type" value="Transcribed_RNA"/>
</dbReference>
<dbReference type="Gene3D" id="3.40.50.150">
    <property type="entry name" value="Vaccinia Virus protein VP39"/>
    <property type="match status" value="1"/>
</dbReference>
<evidence type="ECO:0000256" key="4">
    <source>
        <dbReference type="ARBA" id="ARBA00022691"/>
    </source>
</evidence>
<dbReference type="AlphaFoldDB" id="A0A0A9YNL8"/>